<dbReference type="EMBL" id="JAKOGI010000022">
    <property type="protein sequence ID" value="KAJ8449340.1"/>
    <property type="molecule type" value="Genomic_DNA"/>
</dbReference>
<organism evidence="1 2">
    <name type="scientific">Carnegiea gigantea</name>
    <dbReference type="NCBI Taxonomy" id="171969"/>
    <lineage>
        <taxon>Eukaryota</taxon>
        <taxon>Viridiplantae</taxon>
        <taxon>Streptophyta</taxon>
        <taxon>Embryophyta</taxon>
        <taxon>Tracheophyta</taxon>
        <taxon>Spermatophyta</taxon>
        <taxon>Magnoliopsida</taxon>
        <taxon>eudicotyledons</taxon>
        <taxon>Gunneridae</taxon>
        <taxon>Pentapetalae</taxon>
        <taxon>Caryophyllales</taxon>
        <taxon>Cactineae</taxon>
        <taxon>Cactaceae</taxon>
        <taxon>Cactoideae</taxon>
        <taxon>Echinocereeae</taxon>
        <taxon>Carnegiea</taxon>
    </lineage>
</organism>
<dbReference type="Proteomes" id="UP001153076">
    <property type="component" value="Unassembled WGS sequence"/>
</dbReference>
<reference evidence="1" key="1">
    <citation type="submission" date="2022-04" db="EMBL/GenBank/DDBJ databases">
        <title>Carnegiea gigantea Genome sequencing and assembly v2.</title>
        <authorList>
            <person name="Copetti D."/>
            <person name="Sanderson M.J."/>
            <person name="Burquez A."/>
            <person name="Wojciechowski M.F."/>
        </authorList>
    </citation>
    <scope>NUCLEOTIDE SEQUENCE</scope>
    <source>
        <strain evidence="1">SGP5-SGP5p</strain>
        <tissue evidence="1">Aerial part</tissue>
    </source>
</reference>
<gene>
    <name evidence="1" type="ORF">Cgig2_002472</name>
</gene>
<sequence length="158" mass="17501">MGRGDGPGGSRLGFDSLAFPAIESRKRIATNAIPRQSRKLRTCIALASYKSTNVRRTPTGVCRSCQTSRRRSYRRSKLQAMLVKYRAGKSRYVSLSPVWRFSPGDNKVQYIAKDVHLKFAEKTLAGRSVISKEFLGPVKPQSCKSESTFLGSRNGTPG</sequence>
<keyword evidence="2" id="KW-1185">Reference proteome</keyword>
<evidence type="ECO:0000313" key="2">
    <source>
        <dbReference type="Proteomes" id="UP001153076"/>
    </source>
</evidence>
<name>A0A9Q1QR70_9CARY</name>
<protein>
    <submittedName>
        <fullName evidence="1">Uncharacterized protein</fullName>
    </submittedName>
</protein>
<comment type="caution">
    <text evidence="1">The sequence shown here is derived from an EMBL/GenBank/DDBJ whole genome shotgun (WGS) entry which is preliminary data.</text>
</comment>
<accession>A0A9Q1QR70</accession>
<proteinExistence type="predicted"/>
<evidence type="ECO:0000313" key="1">
    <source>
        <dbReference type="EMBL" id="KAJ8449340.1"/>
    </source>
</evidence>
<dbReference type="AlphaFoldDB" id="A0A9Q1QR70"/>